<dbReference type="RefSeq" id="WP_068926700.1">
    <property type="nucleotide sequence ID" value="NZ_BMQP01000006.1"/>
</dbReference>
<dbReference type="GO" id="GO:0043856">
    <property type="term" value="F:anti-sigma factor antagonist activity"/>
    <property type="evidence" value="ECO:0007669"/>
    <property type="project" value="InterPro"/>
</dbReference>
<comment type="caution">
    <text evidence="4">The sequence shown here is derived from an EMBL/GenBank/DDBJ whole genome shotgun (WGS) entry which is preliminary data.</text>
</comment>
<proteinExistence type="inferred from homology"/>
<dbReference type="InterPro" id="IPR003658">
    <property type="entry name" value="Anti-sigma_ant"/>
</dbReference>
<name>A0A8J3SB41_PLARO</name>
<dbReference type="PANTHER" id="PTHR33495:SF2">
    <property type="entry name" value="ANTI-SIGMA FACTOR ANTAGONIST TM_1081-RELATED"/>
    <property type="match status" value="1"/>
</dbReference>
<evidence type="ECO:0000256" key="1">
    <source>
        <dbReference type="ARBA" id="ARBA00009013"/>
    </source>
</evidence>
<protein>
    <recommendedName>
        <fullName evidence="2">Anti-sigma factor antagonist</fullName>
    </recommendedName>
</protein>
<dbReference type="InterPro" id="IPR036513">
    <property type="entry name" value="STAS_dom_sf"/>
</dbReference>
<dbReference type="PANTHER" id="PTHR33495">
    <property type="entry name" value="ANTI-SIGMA FACTOR ANTAGONIST TM_1081-RELATED-RELATED"/>
    <property type="match status" value="1"/>
</dbReference>
<dbReference type="InterPro" id="IPR002645">
    <property type="entry name" value="STAS_dom"/>
</dbReference>
<feature type="domain" description="STAS" evidence="3">
    <location>
        <begin position="12"/>
        <end position="122"/>
    </location>
</feature>
<evidence type="ECO:0000256" key="2">
    <source>
        <dbReference type="RuleBase" id="RU003749"/>
    </source>
</evidence>
<dbReference type="Gene3D" id="3.30.750.24">
    <property type="entry name" value="STAS domain"/>
    <property type="match status" value="1"/>
</dbReference>
<keyword evidence="5" id="KW-1185">Reference proteome</keyword>
<dbReference type="AlphaFoldDB" id="A0A8J3SB41"/>
<sequence>MRLIDYGGIATFSASTGLSGDVVIVRLSGELDMATAPRLHAQIAEATRLISPPLLVIDVQHLDFCDSSGLNLMVKTLHEVQREGGRLVLSGVHGRFARLLQVTRLDRTLRSYPGVEAAAAELGGAGG</sequence>
<dbReference type="EMBL" id="BOOI01000081">
    <property type="protein sequence ID" value="GIH88464.1"/>
    <property type="molecule type" value="Genomic_DNA"/>
</dbReference>
<evidence type="ECO:0000313" key="5">
    <source>
        <dbReference type="Proteomes" id="UP000655044"/>
    </source>
</evidence>
<dbReference type="CDD" id="cd07043">
    <property type="entry name" value="STAS_anti-anti-sigma_factors"/>
    <property type="match status" value="1"/>
</dbReference>
<evidence type="ECO:0000259" key="3">
    <source>
        <dbReference type="PROSITE" id="PS50801"/>
    </source>
</evidence>
<reference evidence="4" key="1">
    <citation type="submission" date="2021-01" db="EMBL/GenBank/DDBJ databases">
        <title>Whole genome shotgun sequence of Planobispora rosea NBRC 15558.</title>
        <authorList>
            <person name="Komaki H."/>
            <person name="Tamura T."/>
        </authorList>
    </citation>
    <scope>NUCLEOTIDE SEQUENCE</scope>
    <source>
        <strain evidence="4">NBRC 15558</strain>
    </source>
</reference>
<dbReference type="NCBIfam" id="TIGR00377">
    <property type="entry name" value="ant_ant_sig"/>
    <property type="match status" value="1"/>
</dbReference>
<accession>A0A8J3SB41</accession>
<comment type="similarity">
    <text evidence="1 2">Belongs to the anti-sigma-factor antagonist family.</text>
</comment>
<organism evidence="4 5">
    <name type="scientific">Planobispora rosea</name>
    <dbReference type="NCBI Taxonomy" id="35762"/>
    <lineage>
        <taxon>Bacteria</taxon>
        <taxon>Bacillati</taxon>
        <taxon>Actinomycetota</taxon>
        <taxon>Actinomycetes</taxon>
        <taxon>Streptosporangiales</taxon>
        <taxon>Streptosporangiaceae</taxon>
        <taxon>Planobispora</taxon>
    </lineage>
</organism>
<evidence type="ECO:0000313" key="4">
    <source>
        <dbReference type="EMBL" id="GIH88464.1"/>
    </source>
</evidence>
<dbReference type="SUPFAM" id="SSF52091">
    <property type="entry name" value="SpoIIaa-like"/>
    <property type="match status" value="1"/>
</dbReference>
<dbReference type="Proteomes" id="UP000655044">
    <property type="component" value="Unassembled WGS sequence"/>
</dbReference>
<gene>
    <name evidence="4" type="primary">rsbV_9</name>
    <name evidence="4" type="ORF">Pro02_68720</name>
</gene>
<dbReference type="Pfam" id="PF01740">
    <property type="entry name" value="STAS"/>
    <property type="match status" value="1"/>
</dbReference>
<dbReference type="PROSITE" id="PS50801">
    <property type="entry name" value="STAS"/>
    <property type="match status" value="1"/>
</dbReference>